<proteinExistence type="predicted"/>
<reference evidence="5 6" key="1">
    <citation type="submission" date="2020-01" db="EMBL/GenBank/DDBJ databases">
        <title>Muriicola jejuensis KCTC 22299.</title>
        <authorList>
            <person name="Wang G."/>
        </authorList>
    </citation>
    <scope>NUCLEOTIDE SEQUENCE [LARGE SCALE GENOMIC DNA]</scope>
    <source>
        <strain evidence="5 6">KCTC 22299</strain>
    </source>
</reference>
<evidence type="ECO:0000313" key="6">
    <source>
        <dbReference type="Proteomes" id="UP000468443"/>
    </source>
</evidence>
<accession>A0A6P0UMB0</accession>
<dbReference type="EMBL" id="JAABOP010000004">
    <property type="protein sequence ID" value="NER11396.1"/>
    <property type="molecule type" value="Genomic_DNA"/>
</dbReference>
<evidence type="ECO:0000256" key="2">
    <source>
        <dbReference type="ARBA" id="ARBA00022801"/>
    </source>
</evidence>
<dbReference type="RefSeq" id="WP_163693848.1">
    <property type="nucleotide sequence ID" value="NZ_FXTW01000003.1"/>
</dbReference>
<protein>
    <submittedName>
        <fullName evidence="5">Allophanate hydrolase subunit 2 family protein</fullName>
    </submittedName>
</protein>
<evidence type="ECO:0000256" key="1">
    <source>
        <dbReference type="ARBA" id="ARBA00022741"/>
    </source>
</evidence>
<keyword evidence="6" id="KW-1185">Reference proteome</keyword>
<dbReference type="GO" id="GO:0005524">
    <property type="term" value="F:ATP binding"/>
    <property type="evidence" value="ECO:0007669"/>
    <property type="project" value="UniProtKB-KW"/>
</dbReference>
<keyword evidence="3" id="KW-0067">ATP-binding</keyword>
<gene>
    <name evidence="5" type="ORF">GWK09_12750</name>
</gene>
<evidence type="ECO:0000259" key="4">
    <source>
        <dbReference type="SMART" id="SM00797"/>
    </source>
</evidence>
<keyword evidence="2 5" id="KW-0378">Hydrolase</keyword>
<evidence type="ECO:0000256" key="3">
    <source>
        <dbReference type="ARBA" id="ARBA00022840"/>
    </source>
</evidence>
<dbReference type="AlphaFoldDB" id="A0A6P0UMB0"/>
<feature type="domain" description="Carboxyltransferase" evidence="4">
    <location>
        <begin position="23"/>
        <end position="280"/>
    </location>
</feature>
<organism evidence="5 6">
    <name type="scientific">Muriicola jejuensis</name>
    <dbReference type="NCBI Taxonomy" id="504488"/>
    <lineage>
        <taxon>Bacteria</taxon>
        <taxon>Pseudomonadati</taxon>
        <taxon>Bacteroidota</taxon>
        <taxon>Flavobacteriia</taxon>
        <taxon>Flavobacteriales</taxon>
        <taxon>Flavobacteriaceae</taxon>
        <taxon>Muriicola</taxon>
    </lineage>
</organism>
<dbReference type="InterPro" id="IPR052708">
    <property type="entry name" value="PxpC"/>
</dbReference>
<dbReference type="GO" id="GO:0016787">
    <property type="term" value="F:hydrolase activity"/>
    <property type="evidence" value="ECO:0007669"/>
    <property type="project" value="UniProtKB-KW"/>
</dbReference>
<dbReference type="PANTHER" id="PTHR43309">
    <property type="entry name" value="5-OXOPROLINASE SUBUNIT C"/>
    <property type="match status" value="1"/>
</dbReference>
<dbReference type="Pfam" id="PF02626">
    <property type="entry name" value="CT_A_B"/>
    <property type="match status" value="1"/>
</dbReference>
<dbReference type="Proteomes" id="UP000468443">
    <property type="component" value="Unassembled WGS sequence"/>
</dbReference>
<dbReference type="SMART" id="SM00797">
    <property type="entry name" value="AHS2"/>
    <property type="match status" value="1"/>
</dbReference>
<dbReference type="InterPro" id="IPR003778">
    <property type="entry name" value="CT_A_B"/>
</dbReference>
<comment type="caution">
    <text evidence="5">The sequence shown here is derived from an EMBL/GenBank/DDBJ whole genome shotgun (WGS) entry which is preliminary data.</text>
</comment>
<keyword evidence="1" id="KW-0547">Nucleotide-binding</keyword>
<name>A0A6P0UMB0_9FLAO</name>
<dbReference type="InterPro" id="IPR029000">
    <property type="entry name" value="Cyclophilin-like_dom_sf"/>
</dbReference>
<dbReference type="Gene3D" id="2.40.100.10">
    <property type="entry name" value="Cyclophilin-like"/>
    <property type="match status" value="1"/>
</dbReference>
<evidence type="ECO:0000313" key="5">
    <source>
        <dbReference type="EMBL" id="NER11396.1"/>
    </source>
</evidence>
<dbReference type="PANTHER" id="PTHR43309:SF3">
    <property type="entry name" value="5-OXOPROLINASE SUBUNIT C"/>
    <property type="match status" value="1"/>
</dbReference>
<sequence>MLKVVKSGFFTSIQDNGRYGYRHLGVPVSGSMDQPASRLANAMLENPEEAAVLEITMSGPVLEFTKDTWIAIAGANLSPKLNEVDIDNHSVHRIRSGDRLAFGKHIDGLRGYVAVKGGFDTPEVLKSRSFYKPITEKDHLVAGMEVPYKEVTEFEVKISHVIPSEIHKVLKLSAGPGPEFDILDDNQKELLFNQSFTIAMENNRMAYQLQETLGSHQHPMLTSATMPGTVQMTPGGKLIILMRDGQTTGGYPRILQLTEDSVNKLAQKTFGDTLYFKKES</sequence>